<evidence type="ECO:0000256" key="1">
    <source>
        <dbReference type="SAM" id="MobiDB-lite"/>
    </source>
</evidence>
<protein>
    <submittedName>
        <fullName evidence="3">Uncharacterized protein</fullName>
    </submittedName>
</protein>
<dbReference type="Proteomes" id="UP000009877">
    <property type="component" value="Unassembled WGS sequence"/>
</dbReference>
<keyword evidence="2" id="KW-0732">Signal</keyword>
<proteinExistence type="predicted"/>
<dbReference type="RefSeq" id="WP_006214778.1">
    <property type="nucleotide sequence ID" value="NZ_ANHZ02000013.1"/>
</dbReference>
<feature type="chain" id="PRO_5039245467" evidence="2">
    <location>
        <begin position="23"/>
        <end position="196"/>
    </location>
</feature>
<dbReference type="PROSITE" id="PS51257">
    <property type="entry name" value="PROKAR_LIPOPROTEIN"/>
    <property type="match status" value="1"/>
</dbReference>
<evidence type="ECO:0000313" key="4">
    <source>
        <dbReference type="Proteomes" id="UP000009877"/>
    </source>
</evidence>
<feature type="region of interest" description="Disordered" evidence="1">
    <location>
        <begin position="22"/>
        <end position="137"/>
    </location>
</feature>
<feature type="compositionally biased region" description="Low complexity" evidence="1">
    <location>
        <begin position="111"/>
        <end position="130"/>
    </location>
</feature>
<feature type="signal peptide" evidence="2">
    <location>
        <begin position="1"/>
        <end position="22"/>
    </location>
</feature>
<reference evidence="3 4" key="1">
    <citation type="journal article" date="2014" name="Genome Announc.">
        <title>Draft Genome Sequence of Kocuria palustris PEL.</title>
        <authorList>
            <person name="Sharma G."/>
            <person name="Khatri I."/>
            <person name="Subramanian S."/>
        </authorList>
    </citation>
    <scope>NUCLEOTIDE SEQUENCE [LARGE SCALE GENOMIC DNA]</scope>
    <source>
        <strain evidence="3 4">PEL</strain>
    </source>
</reference>
<name>M2WDE6_9MICC</name>
<accession>M2WDE6</accession>
<feature type="compositionally biased region" description="Low complexity" evidence="1">
    <location>
        <begin position="30"/>
        <end position="53"/>
    </location>
</feature>
<organism evidence="3 4">
    <name type="scientific">Kocuria palustris PEL</name>
    <dbReference type="NCBI Taxonomy" id="1236550"/>
    <lineage>
        <taxon>Bacteria</taxon>
        <taxon>Bacillati</taxon>
        <taxon>Actinomycetota</taxon>
        <taxon>Actinomycetes</taxon>
        <taxon>Micrococcales</taxon>
        <taxon>Micrococcaceae</taxon>
        <taxon>Kocuria</taxon>
    </lineage>
</organism>
<evidence type="ECO:0000313" key="3">
    <source>
        <dbReference type="EMBL" id="EME36512.1"/>
    </source>
</evidence>
<sequence>MKLAPRHLAVTAALALALTACGSDDDSADPTTPAEETSQAASSPEASPSTGTEQPAQTGQPEGSAEETAEDTSSPAPHSAPVEQGAVPANPGPEDIPGFTEDPAAGQDPAQQGRGEQPTQTGTGQDQAAQNPAGLSDEAFAHFQAGGACYSDFFPVGIPSASALQEIKDYCATTDPADWDVTDGVPNPFGVPDPVM</sequence>
<dbReference type="EMBL" id="ANHZ02000013">
    <property type="protein sequence ID" value="EME36512.1"/>
    <property type="molecule type" value="Genomic_DNA"/>
</dbReference>
<keyword evidence="4" id="KW-1185">Reference proteome</keyword>
<comment type="caution">
    <text evidence="3">The sequence shown here is derived from an EMBL/GenBank/DDBJ whole genome shotgun (WGS) entry which is preliminary data.</text>
</comment>
<dbReference type="AlphaFoldDB" id="M2WDE6"/>
<evidence type="ECO:0000256" key="2">
    <source>
        <dbReference type="SAM" id="SignalP"/>
    </source>
</evidence>
<gene>
    <name evidence="3" type="ORF">C884_00360</name>
</gene>